<protein>
    <recommendedName>
        <fullName evidence="4">Glycosyl transferase family 1 domain-containing protein</fullName>
    </recommendedName>
</protein>
<name>A0A1G2SBT8_9BACT</name>
<reference evidence="5 6" key="1">
    <citation type="journal article" date="2016" name="Nat. Commun.">
        <title>Thousands of microbial genomes shed light on interconnected biogeochemical processes in an aquifer system.</title>
        <authorList>
            <person name="Anantharaman K."/>
            <person name="Brown C.T."/>
            <person name="Hug L.A."/>
            <person name="Sharon I."/>
            <person name="Castelle C.J."/>
            <person name="Probst A.J."/>
            <person name="Thomas B.C."/>
            <person name="Singh A."/>
            <person name="Wilkins M.J."/>
            <person name="Karaoz U."/>
            <person name="Brodie E.L."/>
            <person name="Williams K.H."/>
            <person name="Hubbard S.S."/>
            <person name="Banfield J.F."/>
        </authorList>
    </citation>
    <scope>NUCLEOTIDE SEQUENCE [LARGE SCALE GENOMIC DNA]</scope>
</reference>
<dbReference type="STRING" id="1802726.A3B07_02585"/>
<dbReference type="InterPro" id="IPR001296">
    <property type="entry name" value="Glyco_trans_1"/>
</dbReference>
<evidence type="ECO:0000256" key="1">
    <source>
        <dbReference type="ARBA" id="ARBA00022676"/>
    </source>
</evidence>
<feature type="domain" description="Glycosyl transferase family 1" evidence="4">
    <location>
        <begin position="187"/>
        <end position="345"/>
    </location>
</feature>
<keyword evidence="2" id="KW-0808">Transferase</keyword>
<evidence type="ECO:0000256" key="3">
    <source>
        <dbReference type="SAM" id="Phobius"/>
    </source>
</evidence>
<dbReference type="Proteomes" id="UP000178817">
    <property type="component" value="Unassembled WGS sequence"/>
</dbReference>
<keyword evidence="3" id="KW-0472">Membrane</keyword>
<accession>A0A1G2SBT8</accession>
<keyword evidence="3" id="KW-0812">Transmembrane</keyword>
<dbReference type="AlphaFoldDB" id="A0A1G2SBT8"/>
<dbReference type="SUPFAM" id="SSF53756">
    <property type="entry name" value="UDP-Glycosyltransferase/glycogen phosphorylase"/>
    <property type="match status" value="1"/>
</dbReference>
<keyword evidence="3" id="KW-1133">Transmembrane helix</keyword>
<gene>
    <name evidence="5" type="ORF">A3B07_02585</name>
</gene>
<dbReference type="PANTHER" id="PTHR12526:SF629">
    <property type="entry name" value="TEICHURONIC ACID BIOSYNTHESIS GLYCOSYLTRANSFERASE TUAH-RELATED"/>
    <property type="match status" value="1"/>
</dbReference>
<keyword evidence="1" id="KW-0328">Glycosyltransferase</keyword>
<feature type="transmembrane region" description="Helical" evidence="3">
    <location>
        <begin position="75"/>
        <end position="94"/>
    </location>
</feature>
<dbReference type="Gene3D" id="3.40.50.2000">
    <property type="entry name" value="Glycogen Phosphorylase B"/>
    <property type="match status" value="2"/>
</dbReference>
<dbReference type="GO" id="GO:0016757">
    <property type="term" value="F:glycosyltransferase activity"/>
    <property type="evidence" value="ECO:0007669"/>
    <property type="project" value="UniProtKB-KW"/>
</dbReference>
<evidence type="ECO:0000313" key="5">
    <source>
        <dbReference type="EMBL" id="OHA82486.1"/>
    </source>
</evidence>
<comment type="caution">
    <text evidence="5">The sequence shown here is derived from an EMBL/GenBank/DDBJ whole genome shotgun (WGS) entry which is preliminary data.</text>
</comment>
<dbReference type="EMBL" id="MHUV01000006">
    <property type="protein sequence ID" value="OHA82486.1"/>
    <property type="molecule type" value="Genomic_DNA"/>
</dbReference>
<dbReference type="PANTHER" id="PTHR12526">
    <property type="entry name" value="GLYCOSYLTRANSFERASE"/>
    <property type="match status" value="1"/>
</dbReference>
<organism evidence="5 6">
    <name type="scientific">Candidatus Yonathbacteria bacterium RIFCSPLOWO2_01_FULL_43_27</name>
    <dbReference type="NCBI Taxonomy" id="1802726"/>
    <lineage>
        <taxon>Bacteria</taxon>
        <taxon>Candidatus Yonathiibacteriota</taxon>
    </lineage>
</organism>
<sequence>MKLYYIANARMPHKKAYAIQIAKMCEAFIEEGVDLELVIPRQKGMVDDIKDYYKLRPSLCVTRLPSLDLYARGRWGYFLSGVSFTISYFVYIFLKRCQGKRGVIYTIDMDTFSFAVSAFLGMPCFLETHGGKATSLVNKIFFKHVNGVIVINNIIKKQIAKVMSFSENRMLVWPNGIDLELFHSIPKDDARRSLSLPKEIKIVMYCGRFYGWKGLDVLIDAAKELPQNIFVYIVGGTKNEFLSVAKRKELPSNMVFVGGKLYTEVPVWLSAADTLLVLGTKHDTQSYYYTSPMKVFEYLAMGRGIVASRTPAIQDIVSDEEVVFYEPDNPKDLAKKMELAVSNSEVIDKKIAAAVIKAKDFTWQNRAKDILEFIKKNI</sequence>
<evidence type="ECO:0000259" key="4">
    <source>
        <dbReference type="Pfam" id="PF00534"/>
    </source>
</evidence>
<evidence type="ECO:0000256" key="2">
    <source>
        <dbReference type="ARBA" id="ARBA00022679"/>
    </source>
</evidence>
<evidence type="ECO:0000313" key="6">
    <source>
        <dbReference type="Proteomes" id="UP000178817"/>
    </source>
</evidence>
<dbReference type="Pfam" id="PF00534">
    <property type="entry name" value="Glycos_transf_1"/>
    <property type="match status" value="1"/>
</dbReference>
<proteinExistence type="predicted"/>